<dbReference type="SUPFAM" id="SSF52980">
    <property type="entry name" value="Restriction endonuclease-like"/>
    <property type="match status" value="1"/>
</dbReference>
<dbReference type="GO" id="GO:0003684">
    <property type="term" value="F:damaged DNA binding"/>
    <property type="evidence" value="ECO:0007669"/>
    <property type="project" value="InterPro"/>
</dbReference>
<dbReference type="InterPro" id="IPR047260">
    <property type="entry name" value="ERCC1-like_central_dom"/>
</dbReference>
<evidence type="ECO:0000256" key="1">
    <source>
        <dbReference type="ARBA" id="ARBA00004123"/>
    </source>
</evidence>
<feature type="region of interest" description="Disordered" evidence="7">
    <location>
        <begin position="111"/>
        <end position="133"/>
    </location>
</feature>
<feature type="region of interest" description="Disordered" evidence="7">
    <location>
        <begin position="23"/>
        <end position="46"/>
    </location>
</feature>
<dbReference type="GO" id="GO:0070914">
    <property type="term" value="P:UV-damage excision repair"/>
    <property type="evidence" value="ECO:0007669"/>
    <property type="project" value="TreeGrafter"/>
</dbReference>
<keyword evidence="3" id="KW-0227">DNA damage</keyword>
<dbReference type="InterPro" id="IPR011335">
    <property type="entry name" value="Restrct_endonuc-II-like"/>
</dbReference>
<keyword evidence="5" id="KW-0234">DNA repair</keyword>
<comment type="subcellular location">
    <subcellularLocation>
        <location evidence="1">Nucleus</location>
    </subcellularLocation>
</comment>
<dbReference type="Ensembl" id="ENSEBUT00000014240.1">
    <property type="protein sequence ID" value="ENSEBUP00000013664.1"/>
    <property type="gene ID" value="ENSEBUG00000008619.1"/>
</dbReference>
<keyword evidence="4" id="KW-0238">DNA-binding</keyword>
<dbReference type="Pfam" id="PF03834">
    <property type="entry name" value="Rad10"/>
    <property type="match status" value="1"/>
</dbReference>
<keyword evidence="6" id="KW-0539">Nucleus</keyword>
<sequence length="226" mass="24386">MEGHGSKRKFKIPNVDELVLSPSQPKRLFKPTRLRSESGEHQTESVTGKAYADYIVQQCSRTEGPAVAPPLPNERVGGGGSLDDCAVTKPEIKDVPMDGSTCRGTDLLSELPGTSEVPATRGLGQNASDGPSGVIPRAVGKTNSLLVNPRQRGNPVLKHFRNVPWEFSDIVPDYVMGQTSCTLFLRYGCLCMVIGVVLFTVSIGVQVFQRGLIVYIVTLAYNGVLV</sequence>
<feature type="compositionally biased region" description="Basic and acidic residues" evidence="7">
    <location>
        <begin position="34"/>
        <end position="43"/>
    </location>
</feature>
<evidence type="ECO:0000256" key="5">
    <source>
        <dbReference type="ARBA" id="ARBA00023204"/>
    </source>
</evidence>
<feature type="transmembrane region" description="Helical" evidence="8">
    <location>
        <begin position="183"/>
        <end position="201"/>
    </location>
</feature>
<evidence type="ECO:0000313" key="11">
    <source>
        <dbReference type="Proteomes" id="UP000694388"/>
    </source>
</evidence>
<keyword evidence="8" id="KW-0812">Transmembrane</keyword>
<keyword evidence="11" id="KW-1185">Reference proteome</keyword>
<reference evidence="10" key="1">
    <citation type="submission" date="2025-08" db="UniProtKB">
        <authorList>
            <consortium name="Ensembl"/>
        </authorList>
    </citation>
    <scope>IDENTIFICATION</scope>
</reference>
<protein>
    <recommendedName>
        <fullName evidence="9">ERCC1-like central domain-containing protein</fullName>
    </recommendedName>
</protein>
<evidence type="ECO:0000313" key="10">
    <source>
        <dbReference type="Ensembl" id="ENSEBUP00000013664.1"/>
    </source>
</evidence>
<evidence type="ECO:0000256" key="2">
    <source>
        <dbReference type="ARBA" id="ARBA00008283"/>
    </source>
</evidence>
<evidence type="ECO:0000256" key="3">
    <source>
        <dbReference type="ARBA" id="ARBA00022763"/>
    </source>
</evidence>
<reference evidence="10" key="2">
    <citation type="submission" date="2025-09" db="UniProtKB">
        <authorList>
            <consortium name="Ensembl"/>
        </authorList>
    </citation>
    <scope>IDENTIFICATION</scope>
</reference>
<feature type="domain" description="ERCC1-like central" evidence="9">
    <location>
        <begin position="145"/>
        <end position="186"/>
    </location>
</feature>
<dbReference type="PANTHER" id="PTHR12749:SF0">
    <property type="entry name" value="DNA EXCISION REPAIR PROTEIN ERCC-1"/>
    <property type="match status" value="1"/>
</dbReference>
<dbReference type="GO" id="GO:0003697">
    <property type="term" value="F:single-stranded DNA binding"/>
    <property type="evidence" value="ECO:0007669"/>
    <property type="project" value="TreeGrafter"/>
</dbReference>
<evidence type="ECO:0000256" key="8">
    <source>
        <dbReference type="SAM" id="Phobius"/>
    </source>
</evidence>
<dbReference type="Proteomes" id="UP000694388">
    <property type="component" value="Unplaced"/>
</dbReference>
<evidence type="ECO:0000259" key="9">
    <source>
        <dbReference type="Pfam" id="PF03834"/>
    </source>
</evidence>
<dbReference type="GeneTree" id="ENSGT01000000220321"/>
<evidence type="ECO:0000256" key="7">
    <source>
        <dbReference type="SAM" id="MobiDB-lite"/>
    </source>
</evidence>
<dbReference type="GO" id="GO:0000110">
    <property type="term" value="C:nucleotide-excision repair factor 1 complex"/>
    <property type="evidence" value="ECO:0007669"/>
    <property type="project" value="TreeGrafter"/>
</dbReference>
<dbReference type="PANTHER" id="PTHR12749">
    <property type="entry name" value="EXCISION REPAIR CROSS-COMPLEMENTING 1 ERCC1"/>
    <property type="match status" value="1"/>
</dbReference>
<evidence type="ECO:0000256" key="6">
    <source>
        <dbReference type="ARBA" id="ARBA00023242"/>
    </source>
</evidence>
<keyword evidence="8" id="KW-0472">Membrane</keyword>
<feature type="region of interest" description="Disordered" evidence="7">
    <location>
        <begin position="63"/>
        <end position="82"/>
    </location>
</feature>
<accession>A0A8C4QE46</accession>
<dbReference type="Gene3D" id="3.40.50.10130">
    <property type="match status" value="1"/>
</dbReference>
<organism evidence="10 11">
    <name type="scientific">Eptatretus burgeri</name>
    <name type="common">Inshore hagfish</name>
    <dbReference type="NCBI Taxonomy" id="7764"/>
    <lineage>
        <taxon>Eukaryota</taxon>
        <taxon>Metazoa</taxon>
        <taxon>Chordata</taxon>
        <taxon>Craniata</taxon>
        <taxon>Vertebrata</taxon>
        <taxon>Cyclostomata</taxon>
        <taxon>Myxini</taxon>
        <taxon>Myxiniformes</taxon>
        <taxon>Myxinidae</taxon>
        <taxon>Eptatretinae</taxon>
        <taxon>Eptatretus</taxon>
    </lineage>
</organism>
<dbReference type="GO" id="GO:0006312">
    <property type="term" value="P:mitotic recombination"/>
    <property type="evidence" value="ECO:0007669"/>
    <property type="project" value="TreeGrafter"/>
</dbReference>
<dbReference type="GO" id="GO:0006302">
    <property type="term" value="P:double-strand break repair"/>
    <property type="evidence" value="ECO:0007669"/>
    <property type="project" value="UniProtKB-ARBA"/>
</dbReference>
<dbReference type="InterPro" id="IPR004579">
    <property type="entry name" value="ERCC1/RAD10/SWI10"/>
</dbReference>
<proteinExistence type="inferred from homology"/>
<comment type="similarity">
    <text evidence="2">Belongs to the ERCC1/RAD10/SWI10 family.</text>
</comment>
<evidence type="ECO:0000256" key="4">
    <source>
        <dbReference type="ARBA" id="ARBA00023125"/>
    </source>
</evidence>
<dbReference type="GO" id="GO:0070522">
    <property type="term" value="C:ERCC4-ERCC1 complex"/>
    <property type="evidence" value="ECO:0007669"/>
    <property type="project" value="TreeGrafter"/>
</dbReference>
<keyword evidence="8" id="KW-1133">Transmembrane helix</keyword>
<name>A0A8C4QE46_EPTBU</name>
<dbReference type="AlphaFoldDB" id="A0A8C4QE46"/>